<dbReference type="AlphaFoldDB" id="A0A822ZUE5"/>
<comment type="caution">
    <text evidence="1">The sequence shown here is derived from an EMBL/GenBank/DDBJ whole genome shotgun (WGS) entry which is preliminary data.</text>
</comment>
<accession>A0A822ZUE5</accession>
<keyword evidence="2" id="KW-1185">Reference proteome</keyword>
<organism evidence="1 2">
    <name type="scientific">Nelumbo nucifera</name>
    <name type="common">Sacred lotus</name>
    <dbReference type="NCBI Taxonomy" id="4432"/>
    <lineage>
        <taxon>Eukaryota</taxon>
        <taxon>Viridiplantae</taxon>
        <taxon>Streptophyta</taxon>
        <taxon>Embryophyta</taxon>
        <taxon>Tracheophyta</taxon>
        <taxon>Spermatophyta</taxon>
        <taxon>Magnoliopsida</taxon>
        <taxon>Proteales</taxon>
        <taxon>Nelumbonaceae</taxon>
        <taxon>Nelumbo</taxon>
    </lineage>
</organism>
<reference evidence="1 2" key="1">
    <citation type="journal article" date="2020" name="Mol. Biol. Evol.">
        <title>Distinct Expression and Methylation Patterns for Genes with Different Fates following a Single Whole-Genome Duplication in Flowering Plants.</title>
        <authorList>
            <person name="Shi T."/>
            <person name="Rahmani R.S."/>
            <person name="Gugger P.F."/>
            <person name="Wang M."/>
            <person name="Li H."/>
            <person name="Zhang Y."/>
            <person name="Li Z."/>
            <person name="Wang Q."/>
            <person name="Van de Peer Y."/>
            <person name="Marchal K."/>
            <person name="Chen J."/>
        </authorList>
    </citation>
    <scope>NUCLEOTIDE SEQUENCE [LARGE SCALE GENOMIC DNA]</scope>
    <source>
        <tissue evidence="1">Leaf</tissue>
    </source>
</reference>
<proteinExistence type="predicted"/>
<dbReference type="EMBL" id="DUZY01000007">
    <property type="protein sequence ID" value="DAD45518.1"/>
    <property type="molecule type" value="Genomic_DNA"/>
</dbReference>
<name>A0A822ZUE5_NELNU</name>
<gene>
    <name evidence="1" type="ORF">HUJ06_003748</name>
</gene>
<evidence type="ECO:0000313" key="2">
    <source>
        <dbReference type="Proteomes" id="UP000607653"/>
    </source>
</evidence>
<sequence length="85" mass="10001">MSVRLRGRECRNEGFGLVLGLIEQVNDRLVSPVLKNADHMRMDRWRMLGVWAFVGREAMGHKFELRKRNKANLVERSIPNHKLPY</sequence>
<evidence type="ECO:0000313" key="1">
    <source>
        <dbReference type="EMBL" id="DAD45518.1"/>
    </source>
</evidence>
<dbReference type="Proteomes" id="UP000607653">
    <property type="component" value="Unassembled WGS sequence"/>
</dbReference>
<protein>
    <submittedName>
        <fullName evidence="1">Uncharacterized protein</fullName>
    </submittedName>
</protein>